<evidence type="ECO:0000313" key="1">
    <source>
        <dbReference type="EMBL" id="MPM83663.1"/>
    </source>
</evidence>
<gene>
    <name evidence="1" type="ORF">SDC9_130732</name>
</gene>
<dbReference type="AlphaFoldDB" id="A0A645D3H3"/>
<sequence>MNVELFSSAFFEDFILFLHLLHSSSIKQKYQSKHLHSLLQLLTLSCNSSKVLGGGSKTGVPGNQLGVLL</sequence>
<accession>A0A645D3H3</accession>
<dbReference type="EMBL" id="VSSQ01032409">
    <property type="protein sequence ID" value="MPM83663.1"/>
    <property type="molecule type" value="Genomic_DNA"/>
</dbReference>
<name>A0A645D3H3_9ZZZZ</name>
<reference evidence="1" key="1">
    <citation type="submission" date="2019-08" db="EMBL/GenBank/DDBJ databases">
        <authorList>
            <person name="Kucharzyk K."/>
            <person name="Murdoch R.W."/>
            <person name="Higgins S."/>
            <person name="Loffler F."/>
        </authorList>
    </citation>
    <scope>NUCLEOTIDE SEQUENCE</scope>
</reference>
<protein>
    <submittedName>
        <fullName evidence="1">Uncharacterized protein</fullName>
    </submittedName>
</protein>
<proteinExistence type="predicted"/>
<comment type="caution">
    <text evidence="1">The sequence shown here is derived from an EMBL/GenBank/DDBJ whole genome shotgun (WGS) entry which is preliminary data.</text>
</comment>
<organism evidence="1">
    <name type="scientific">bioreactor metagenome</name>
    <dbReference type="NCBI Taxonomy" id="1076179"/>
    <lineage>
        <taxon>unclassified sequences</taxon>
        <taxon>metagenomes</taxon>
        <taxon>ecological metagenomes</taxon>
    </lineage>
</organism>